<keyword evidence="5" id="KW-0325">Glycoprotein</keyword>
<comment type="caution">
    <text evidence="8">The sequence shown here is derived from an EMBL/GenBank/DDBJ whole genome shotgun (WGS) entry which is preliminary data.</text>
</comment>
<evidence type="ECO:0000256" key="4">
    <source>
        <dbReference type="ARBA" id="ARBA00022801"/>
    </source>
</evidence>
<keyword evidence="6" id="KW-0732">Signal</keyword>
<dbReference type="Gene3D" id="3.40.50.1820">
    <property type="entry name" value="alpha/beta hydrolase"/>
    <property type="match status" value="1"/>
</dbReference>
<organism evidence="8 9">
    <name type="scientific">Phyllosticta capitalensis</name>
    <dbReference type="NCBI Taxonomy" id="121624"/>
    <lineage>
        <taxon>Eukaryota</taxon>
        <taxon>Fungi</taxon>
        <taxon>Dikarya</taxon>
        <taxon>Ascomycota</taxon>
        <taxon>Pezizomycotina</taxon>
        <taxon>Dothideomycetes</taxon>
        <taxon>Dothideomycetes incertae sedis</taxon>
        <taxon>Botryosphaeriales</taxon>
        <taxon>Phyllostictaceae</taxon>
        <taxon>Phyllosticta</taxon>
    </lineage>
</organism>
<dbReference type="Pfam" id="PF00450">
    <property type="entry name" value="Peptidase_S10"/>
    <property type="match status" value="1"/>
</dbReference>
<reference evidence="8 9" key="1">
    <citation type="submission" date="2024-04" db="EMBL/GenBank/DDBJ databases">
        <title>Phyllosticta paracitricarpa is synonymous to the EU quarantine fungus P. citricarpa based on phylogenomic analyses.</title>
        <authorList>
            <consortium name="Lawrence Berkeley National Laboratory"/>
            <person name="Van Ingen-Buijs V.A."/>
            <person name="Van Westerhoven A.C."/>
            <person name="Haridas S."/>
            <person name="Skiadas P."/>
            <person name="Martin F."/>
            <person name="Groenewald J.Z."/>
            <person name="Crous P.W."/>
            <person name="Seidl M.F."/>
        </authorList>
    </citation>
    <scope>NUCLEOTIDE SEQUENCE [LARGE SCALE GENOMIC DNA]</scope>
    <source>
        <strain evidence="8 9">CBS 123374</strain>
    </source>
</reference>
<dbReference type="PROSITE" id="PS00560">
    <property type="entry name" value="CARBOXYPEPT_SER_HIS"/>
    <property type="match status" value="1"/>
</dbReference>
<dbReference type="PRINTS" id="PR00724">
    <property type="entry name" value="CRBOXYPTASEC"/>
</dbReference>
<protein>
    <recommendedName>
        <fullName evidence="6">Carboxypeptidase</fullName>
        <ecNumber evidence="6">3.4.16.-</ecNumber>
    </recommendedName>
</protein>
<proteinExistence type="inferred from homology"/>
<sequence>MRSKPLLCIVVLSIIVTLSSALAPPHLRARASKPKVRRASPDSSPRDNVKRGIHLNEKTEPFRVDGSAFPDVKVGFPETYAGLIPIDKGPEELFFWYVPSENPAAKDEITIWLSGGPGCSSLAGFFRENGPVTWMPGTFAPVKNSWSWTNLTNMVWIDQPLGTGFSVGKPTAKDEIELAKQFAGFWKNFIDTFSLHGRRVYVTGESYAGYYVSYISDYFIEQNNTEYFNVSGIALYDPSIGYRTIDENVATIPFIEYNKASIPLNESFTQRIREKSAKCGFDEYINYALQFPPLGPLKPPKGMFDNGTVDPDCDIQNEAINATALLHPCFDAYIVGQPCPLLWDVLGFPYTDFYFPEGYENPYFNDSRVKKLLHVPETTSWSICAEDPVFATDSGDDLSPPPALPGGSLARVAEHTKNVVVAHGALDMVIMLNGTLMTLNQLEWAGGRGFSHPPDRPFYVPYHVDADKASWAGAGVFGSWTADRGITYVGVALSGHMVPEYTPSAAFRTLELLLGRVANLSDTQPFTTPYQRGIVQPDVPLGRGTIVAQAQKVVAGLGYAV</sequence>
<keyword evidence="3 6" id="KW-0645">Protease</keyword>
<feature type="region of interest" description="Disordered" evidence="7">
    <location>
        <begin position="29"/>
        <end position="51"/>
    </location>
</feature>
<dbReference type="PANTHER" id="PTHR11802">
    <property type="entry name" value="SERINE PROTEASE FAMILY S10 SERINE CARBOXYPEPTIDASE"/>
    <property type="match status" value="1"/>
</dbReference>
<dbReference type="SUPFAM" id="SSF53474">
    <property type="entry name" value="alpha/beta-Hydrolases"/>
    <property type="match status" value="1"/>
</dbReference>
<evidence type="ECO:0000313" key="9">
    <source>
        <dbReference type="Proteomes" id="UP001492380"/>
    </source>
</evidence>
<evidence type="ECO:0000256" key="2">
    <source>
        <dbReference type="ARBA" id="ARBA00022645"/>
    </source>
</evidence>
<feature type="chain" id="PRO_5044972531" description="Carboxypeptidase" evidence="6">
    <location>
        <begin position="22"/>
        <end position="561"/>
    </location>
</feature>
<dbReference type="EC" id="3.4.16.-" evidence="6"/>
<dbReference type="EMBL" id="JBBWRZ010000006">
    <property type="protein sequence ID" value="KAK8233388.1"/>
    <property type="molecule type" value="Genomic_DNA"/>
</dbReference>
<dbReference type="Proteomes" id="UP001492380">
    <property type="component" value="Unassembled WGS sequence"/>
</dbReference>
<dbReference type="PANTHER" id="PTHR11802:SF479">
    <property type="entry name" value="CARBOXYPEPTIDASE"/>
    <property type="match status" value="1"/>
</dbReference>
<evidence type="ECO:0000313" key="8">
    <source>
        <dbReference type="EMBL" id="KAK8233388.1"/>
    </source>
</evidence>
<keyword evidence="9" id="KW-1185">Reference proteome</keyword>
<dbReference type="InterPro" id="IPR033124">
    <property type="entry name" value="Ser_caboxypep_his_AS"/>
</dbReference>
<evidence type="ECO:0000256" key="6">
    <source>
        <dbReference type="RuleBase" id="RU361156"/>
    </source>
</evidence>
<gene>
    <name evidence="8" type="ORF">HDK90DRAFT_415190</name>
</gene>
<dbReference type="GO" id="GO:0004180">
    <property type="term" value="F:carboxypeptidase activity"/>
    <property type="evidence" value="ECO:0007669"/>
    <property type="project" value="UniProtKB-KW"/>
</dbReference>
<dbReference type="PROSITE" id="PS00131">
    <property type="entry name" value="CARBOXYPEPT_SER_SER"/>
    <property type="match status" value="1"/>
</dbReference>
<name>A0ABR1YLL5_9PEZI</name>
<evidence type="ECO:0000256" key="3">
    <source>
        <dbReference type="ARBA" id="ARBA00022670"/>
    </source>
</evidence>
<dbReference type="InterPro" id="IPR029058">
    <property type="entry name" value="AB_hydrolase_fold"/>
</dbReference>
<keyword evidence="4 6" id="KW-0378">Hydrolase</keyword>
<evidence type="ECO:0000256" key="1">
    <source>
        <dbReference type="ARBA" id="ARBA00009431"/>
    </source>
</evidence>
<dbReference type="InterPro" id="IPR018202">
    <property type="entry name" value="Ser_caboxypep_ser_AS"/>
</dbReference>
<feature type="signal peptide" evidence="6">
    <location>
        <begin position="1"/>
        <end position="21"/>
    </location>
</feature>
<evidence type="ECO:0000256" key="7">
    <source>
        <dbReference type="SAM" id="MobiDB-lite"/>
    </source>
</evidence>
<comment type="similarity">
    <text evidence="1 6">Belongs to the peptidase S10 family.</text>
</comment>
<evidence type="ECO:0000256" key="5">
    <source>
        <dbReference type="ARBA" id="ARBA00023180"/>
    </source>
</evidence>
<feature type="compositionally biased region" description="Basic residues" evidence="7">
    <location>
        <begin position="29"/>
        <end position="38"/>
    </location>
</feature>
<keyword evidence="2 6" id="KW-0121">Carboxypeptidase</keyword>
<dbReference type="InterPro" id="IPR001563">
    <property type="entry name" value="Peptidase_S10"/>
</dbReference>
<accession>A0ABR1YLL5</accession>